<protein>
    <recommendedName>
        <fullName evidence="2">DUF1263 domain-containing protein</fullName>
    </recommendedName>
</protein>
<reference evidence="3" key="1">
    <citation type="journal article" date="2002" name="Nature">
        <title>The genome sequence and structure of rice chromosome 1.</title>
        <authorList>
            <person name="Sasaki T."/>
            <person name="Matsumoto T."/>
            <person name="Yamamoto K."/>
            <person name="Sakata K."/>
            <person name="Baba T."/>
            <person name="Katayose Y."/>
            <person name="Wu J."/>
            <person name="Niimura Y."/>
            <person name="Cheng Z."/>
            <person name="Nagamura Y."/>
            <person name="Antonio B.A."/>
            <person name="Kanamori H."/>
            <person name="Hosokawa S."/>
            <person name="Masukawa M."/>
            <person name="Arikawa K."/>
            <person name="Chiden Y."/>
            <person name="Hayashi M."/>
            <person name="Okamoto M."/>
            <person name="Ando T."/>
            <person name="Aoki H."/>
            <person name="Arita K."/>
            <person name="Hamada M."/>
            <person name="Harada C."/>
            <person name="Hijishita S."/>
            <person name="Honda M."/>
            <person name="Ichikawa Y."/>
            <person name="Idonuma A."/>
            <person name="Iijima M."/>
            <person name="Ikeda M."/>
            <person name="Ikeno M."/>
            <person name="Itoh S."/>
            <person name="Itoh T."/>
            <person name="Itoh Y."/>
            <person name="Itoh Y."/>
            <person name="Iwabuchi A."/>
            <person name="Kamiya K."/>
            <person name="Karasawa W."/>
            <person name="Katagiri S."/>
            <person name="Kikuta A."/>
            <person name="Kobayashi N."/>
            <person name="Kono I."/>
            <person name="Machita K."/>
            <person name="Maehara T."/>
            <person name="Mizuno H."/>
            <person name="Mizubayashi T."/>
            <person name="Mukai Y."/>
            <person name="Nagasaki H."/>
            <person name="Nakashima M."/>
            <person name="Nakama Y."/>
            <person name="Nakamichi Y."/>
            <person name="Nakamura M."/>
            <person name="Namiki N."/>
            <person name="Negishi M."/>
            <person name="Ohta I."/>
            <person name="Ono N."/>
            <person name="Saji S."/>
            <person name="Sakai K."/>
            <person name="Shibata M."/>
            <person name="Shimokawa T."/>
            <person name="Shomura A."/>
            <person name="Song J."/>
            <person name="Takazaki Y."/>
            <person name="Terasawa K."/>
            <person name="Tsuji K."/>
            <person name="Waki K."/>
            <person name="Yamagata H."/>
            <person name="Yamane H."/>
            <person name="Yoshiki S."/>
            <person name="Yoshihara R."/>
            <person name="Yukawa K."/>
            <person name="Zhong H."/>
            <person name="Iwama H."/>
            <person name="Endo T."/>
            <person name="Ito H."/>
            <person name="Hahn J.H."/>
            <person name="Kim H.I."/>
            <person name="Eun M.Y."/>
            <person name="Yano M."/>
            <person name="Jiang J."/>
            <person name="Gojobori T."/>
        </authorList>
    </citation>
    <scope>NUCLEOTIDE SEQUENCE [LARGE SCALE GENOMIC DNA]</scope>
</reference>
<evidence type="ECO:0000259" key="2">
    <source>
        <dbReference type="Pfam" id="PF06882"/>
    </source>
</evidence>
<dbReference type="AlphaFoldDB" id="Q5JJZ7"/>
<organism evidence="3">
    <name type="scientific">Oryza sativa subsp. japonica</name>
    <name type="common">Rice</name>
    <dbReference type="NCBI Taxonomy" id="39947"/>
    <lineage>
        <taxon>Eukaryota</taxon>
        <taxon>Viridiplantae</taxon>
        <taxon>Streptophyta</taxon>
        <taxon>Embryophyta</taxon>
        <taxon>Tracheophyta</taxon>
        <taxon>Spermatophyta</taxon>
        <taxon>Magnoliopsida</taxon>
        <taxon>Liliopsida</taxon>
        <taxon>Poales</taxon>
        <taxon>Poaceae</taxon>
        <taxon>BOP clade</taxon>
        <taxon>Oryzoideae</taxon>
        <taxon>Oryzeae</taxon>
        <taxon>Oryzinae</taxon>
        <taxon>Oryza</taxon>
        <taxon>Oryza sativa</taxon>
    </lineage>
</organism>
<feature type="region of interest" description="Disordered" evidence="1">
    <location>
        <begin position="1"/>
        <end position="22"/>
    </location>
</feature>
<gene>
    <name evidence="3" type="primary">B1166B08.22</name>
</gene>
<evidence type="ECO:0000256" key="1">
    <source>
        <dbReference type="SAM" id="MobiDB-lite"/>
    </source>
</evidence>
<proteinExistence type="predicted"/>
<feature type="compositionally biased region" description="Polar residues" evidence="1">
    <location>
        <begin position="8"/>
        <end position="17"/>
    </location>
</feature>
<feature type="region of interest" description="Disordered" evidence="1">
    <location>
        <begin position="97"/>
        <end position="116"/>
    </location>
</feature>
<sequence>MKPGIYLTGTNVPSPGANTPAPARDECLEALVLTGWGEATEASRLGFAGNGGANSGAGERSPRRRRNPPISGNATASTQNTIALWTPLLRLCSSPGFHVAPSPNQYTIAKTSPSRV</sequence>
<name>Q5JJZ7_ORYSJ</name>
<feature type="domain" description="DUF1263" evidence="2">
    <location>
        <begin position="1"/>
        <end position="39"/>
    </location>
</feature>
<feature type="region of interest" description="Disordered" evidence="1">
    <location>
        <begin position="43"/>
        <end position="78"/>
    </location>
</feature>
<feature type="compositionally biased region" description="Polar residues" evidence="1">
    <location>
        <begin position="102"/>
        <end position="116"/>
    </location>
</feature>
<evidence type="ECO:0000313" key="3">
    <source>
        <dbReference type="EMBL" id="BAD88215.1"/>
    </source>
</evidence>
<accession>Q5JJZ7</accession>
<dbReference type="Proteomes" id="UP000817658">
    <property type="component" value="Chromosome 1"/>
</dbReference>
<dbReference type="Pfam" id="PF06882">
    <property type="entry name" value="DUF1263"/>
    <property type="match status" value="1"/>
</dbReference>
<dbReference type="EMBL" id="AP004360">
    <property type="protein sequence ID" value="BAD88215.1"/>
    <property type="molecule type" value="Genomic_DNA"/>
</dbReference>
<dbReference type="InterPro" id="IPR010685">
    <property type="entry name" value="DUF1263"/>
</dbReference>